<gene>
    <name evidence="7" type="ORF">NQ491_05520</name>
</gene>
<evidence type="ECO:0000313" key="8">
    <source>
        <dbReference type="Proteomes" id="UP001059295"/>
    </source>
</evidence>
<dbReference type="GeneID" id="82891172"/>
<proteinExistence type="inferred from homology"/>
<dbReference type="PANTHER" id="PTHR43673">
    <property type="entry name" value="NAD(P)H NITROREDUCTASE YDGI-RELATED"/>
    <property type="match status" value="1"/>
</dbReference>
<dbReference type="Pfam" id="PF00881">
    <property type="entry name" value="Nitroreductase"/>
    <property type="match status" value="1"/>
</dbReference>
<dbReference type="Gene3D" id="3.40.109.10">
    <property type="entry name" value="NADH Oxidase"/>
    <property type="match status" value="1"/>
</dbReference>
<dbReference type="CDD" id="cd02136">
    <property type="entry name" value="PnbA_NfnB-like"/>
    <property type="match status" value="1"/>
</dbReference>
<keyword evidence="5" id="KW-0560">Oxidoreductase</keyword>
<dbReference type="SUPFAM" id="SSF55469">
    <property type="entry name" value="FMN-dependent nitroreductase-like"/>
    <property type="match status" value="1"/>
</dbReference>
<comment type="cofactor">
    <cofactor evidence="1">
        <name>FMN</name>
        <dbReference type="ChEBI" id="CHEBI:58210"/>
    </cofactor>
</comment>
<feature type="domain" description="Nitroreductase" evidence="6">
    <location>
        <begin position="9"/>
        <end position="155"/>
    </location>
</feature>
<accession>A0ABY5V1Z6</accession>
<evidence type="ECO:0000259" key="6">
    <source>
        <dbReference type="Pfam" id="PF00881"/>
    </source>
</evidence>
<dbReference type="RefSeq" id="WP_019245903.1">
    <property type="nucleotide sequence ID" value="NZ_CAPH01000013.1"/>
</dbReference>
<evidence type="ECO:0000313" key="7">
    <source>
        <dbReference type="EMBL" id="UWN58228.1"/>
    </source>
</evidence>
<dbReference type="Proteomes" id="UP001059295">
    <property type="component" value="Chromosome"/>
</dbReference>
<dbReference type="InterPro" id="IPR000415">
    <property type="entry name" value="Nitroreductase-like"/>
</dbReference>
<evidence type="ECO:0000256" key="2">
    <source>
        <dbReference type="ARBA" id="ARBA00007118"/>
    </source>
</evidence>
<reference evidence="7" key="1">
    <citation type="journal article" date="2022" name="Cell">
        <title>Design, construction, and in vivo augmentation of a complex gut microbiome.</title>
        <authorList>
            <person name="Cheng A.G."/>
            <person name="Ho P.Y."/>
            <person name="Aranda-Diaz A."/>
            <person name="Jain S."/>
            <person name="Yu F.B."/>
            <person name="Meng X."/>
            <person name="Wang M."/>
            <person name="Iakiviak M."/>
            <person name="Nagashima K."/>
            <person name="Zhao A."/>
            <person name="Murugkar P."/>
            <person name="Patil A."/>
            <person name="Atabakhsh K."/>
            <person name="Weakley A."/>
            <person name="Yan J."/>
            <person name="Brumbaugh A.R."/>
            <person name="Higginbottom S."/>
            <person name="Dimas A."/>
            <person name="Shiver A.L."/>
            <person name="Deutschbauer A."/>
            <person name="Neff N."/>
            <person name="Sonnenburg J.L."/>
            <person name="Huang K.C."/>
            <person name="Fischbach M.A."/>
        </authorList>
    </citation>
    <scope>NUCLEOTIDE SEQUENCE</scope>
    <source>
        <strain evidence="7">AP11</strain>
    </source>
</reference>
<dbReference type="InterPro" id="IPR029479">
    <property type="entry name" value="Nitroreductase"/>
</dbReference>
<sequence length="175" mass="19387">MENKLLELIKTRRSCRRYRPVQIEDRELAAVLEAGTFAPTSMGRQDPWIVAVQRPDLLDRLARMNAEIMGSKGNPYYDAPTVVLVFAPADSRNAVQDASCVLENMMLAAHALGLGSCWINREIEMFRTSEGHDLMVRELGLPEGLTGVGAISLGYPDGAVSPCKPRKEGYVRIVR</sequence>
<evidence type="ECO:0000256" key="3">
    <source>
        <dbReference type="ARBA" id="ARBA00022630"/>
    </source>
</evidence>
<keyword evidence="4" id="KW-0288">FMN</keyword>
<keyword evidence="3" id="KW-0285">Flavoprotein</keyword>
<dbReference type="PANTHER" id="PTHR43673:SF2">
    <property type="entry name" value="NITROREDUCTASE"/>
    <property type="match status" value="1"/>
</dbReference>
<evidence type="ECO:0000256" key="5">
    <source>
        <dbReference type="ARBA" id="ARBA00023002"/>
    </source>
</evidence>
<name>A0ABY5V1Z6_9BACT</name>
<evidence type="ECO:0000256" key="4">
    <source>
        <dbReference type="ARBA" id="ARBA00022643"/>
    </source>
</evidence>
<protein>
    <submittedName>
        <fullName evidence="7">Nitroreductase</fullName>
    </submittedName>
</protein>
<evidence type="ECO:0000256" key="1">
    <source>
        <dbReference type="ARBA" id="ARBA00001917"/>
    </source>
</evidence>
<comment type="similarity">
    <text evidence="2">Belongs to the nitroreductase family.</text>
</comment>
<organism evidence="7 8">
    <name type="scientific">Alistipes ihumii AP11</name>
    <dbReference type="NCBI Taxonomy" id="1211813"/>
    <lineage>
        <taxon>Bacteria</taxon>
        <taxon>Pseudomonadati</taxon>
        <taxon>Bacteroidota</taxon>
        <taxon>Bacteroidia</taxon>
        <taxon>Bacteroidales</taxon>
        <taxon>Rikenellaceae</taxon>
        <taxon>Alistipes</taxon>
    </lineage>
</organism>
<keyword evidence="8" id="KW-1185">Reference proteome</keyword>
<dbReference type="EMBL" id="CP102294">
    <property type="protein sequence ID" value="UWN58228.1"/>
    <property type="molecule type" value="Genomic_DNA"/>
</dbReference>